<evidence type="ECO:0000256" key="1">
    <source>
        <dbReference type="ARBA" id="ARBA00008791"/>
    </source>
</evidence>
<dbReference type="KEGG" id="ncv:NCAV_1147"/>
<dbReference type="CDD" id="cd00293">
    <property type="entry name" value="USP-like"/>
    <property type="match status" value="1"/>
</dbReference>
<dbReference type="SUPFAM" id="SSF52402">
    <property type="entry name" value="Adenine nucleotide alpha hydrolases-like"/>
    <property type="match status" value="1"/>
</dbReference>
<evidence type="ECO:0000259" key="2">
    <source>
        <dbReference type="Pfam" id="PF00582"/>
    </source>
</evidence>
<dbReference type="AlphaFoldDB" id="A0A2K5ARP0"/>
<dbReference type="EMBL" id="LT981265">
    <property type="protein sequence ID" value="SPC34322.1"/>
    <property type="molecule type" value="Genomic_DNA"/>
</dbReference>
<dbReference type="InterPro" id="IPR006015">
    <property type="entry name" value="Universal_stress_UspA"/>
</dbReference>
<feature type="domain" description="UspA" evidence="2">
    <location>
        <begin position="1"/>
        <end position="142"/>
    </location>
</feature>
<name>A0A2K5ARP0_9ARCH</name>
<evidence type="ECO:0000313" key="4">
    <source>
        <dbReference type="Proteomes" id="UP000236248"/>
    </source>
</evidence>
<dbReference type="InterPro" id="IPR014729">
    <property type="entry name" value="Rossmann-like_a/b/a_fold"/>
</dbReference>
<keyword evidence="4" id="KW-1185">Reference proteome</keyword>
<sequence>MRKILVAIDGSEQSFKAARYAIDMIKRIGSDASIILLHVVSIPQFPHHLGSLDEYYMKITREVDDWFNTISSWDESKGINISRKVIHSHTSIVEAIVEYAEEEGVDLIVIGTRGRSRFIRALLGSVAQGVVTYARCPVLVVR</sequence>
<dbReference type="GeneID" id="41595161"/>
<organism evidence="3 4">
    <name type="scientific">Candidatus Nitrosocaldus cavascurensis</name>
    <dbReference type="NCBI Taxonomy" id="2058097"/>
    <lineage>
        <taxon>Archaea</taxon>
        <taxon>Nitrososphaerota</taxon>
        <taxon>Nitrososphaeria</taxon>
        <taxon>Candidatus Nitrosocaldales</taxon>
        <taxon>Candidatus Nitrosocaldaceae</taxon>
        <taxon>Candidatus Nitrosocaldus</taxon>
    </lineage>
</organism>
<protein>
    <submittedName>
        <fullName evidence="3">Nucleotide-binding protein related to universal stress protein UspA</fullName>
    </submittedName>
</protein>
<dbReference type="PANTHER" id="PTHR46268:SF6">
    <property type="entry name" value="UNIVERSAL STRESS PROTEIN UP12"/>
    <property type="match status" value="1"/>
</dbReference>
<dbReference type="Pfam" id="PF00582">
    <property type="entry name" value="Usp"/>
    <property type="match status" value="1"/>
</dbReference>
<dbReference type="PRINTS" id="PR01438">
    <property type="entry name" value="UNVRSLSTRESS"/>
</dbReference>
<proteinExistence type="inferred from homology"/>
<dbReference type="Gene3D" id="3.40.50.620">
    <property type="entry name" value="HUPs"/>
    <property type="match status" value="1"/>
</dbReference>
<gene>
    <name evidence="3" type="ORF">NCAV_1147</name>
</gene>
<dbReference type="PANTHER" id="PTHR46268">
    <property type="entry name" value="STRESS RESPONSE PROTEIN NHAX"/>
    <property type="match status" value="1"/>
</dbReference>
<dbReference type="RefSeq" id="WP_103287003.1">
    <property type="nucleotide sequence ID" value="NZ_LT981265.1"/>
</dbReference>
<dbReference type="Proteomes" id="UP000236248">
    <property type="component" value="Chromosome NCAV"/>
</dbReference>
<dbReference type="InterPro" id="IPR006016">
    <property type="entry name" value="UspA"/>
</dbReference>
<comment type="similarity">
    <text evidence="1">Belongs to the universal stress protein A family.</text>
</comment>
<evidence type="ECO:0000313" key="3">
    <source>
        <dbReference type="EMBL" id="SPC34322.1"/>
    </source>
</evidence>
<reference evidence="4" key="1">
    <citation type="submission" date="2018-01" db="EMBL/GenBank/DDBJ databases">
        <authorList>
            <person name="Kerou L M."/>
        </authorList>
    </citation>
    <scope>NUCLEOTIDE SEQUENCE [LARGE SCALE GENOMIC DNA]</scope>
    <source>
        <strain evidence="4">SCU2</strain>
    </source>
</reference>
<accession>A0A2K5ARP0</accession>